<name>A0A161X4Q0_DAUCS</name>
<dbReference type="SUPFAM" id="SSF51735">
    <property type="entry name" value="NAD(P)-binding Rossmann-fold domains"/>
    <property type="match status" value="1"/>
</dbReference>
<dbReference type="Gramene" id="KZM87403">
    <property type="protein sequence ID" value="KZM87403"/>
    <property type="gene ID" value="DCAR_024537"/>
</dbReference>
<dbReference type="GO" id="GO:0047560">
    <property type="term" value="F:3-dehydrosphinganine reductase activity"/>
    <property type="evidence" value="ECO:0007669"/>
    <property type="project" value="TreeGrafter"/>
</dbReference>
<dbReference type="Gene3D" id="3.40.50.720">
    <property type="entry name" value="NAD(P)-binding Rossmann-like Domain"/>
    <property type="match status" value="1"/>
</dbReference>
<reference evidence="1" key="1">
    <citation type="journal article" date="2016" name="Nat. Genet.">
        <title>A high-quality carrot genome assembly provides new insights into carotenoid accumulation and asterid genome evolution.</title>
        <authorList>
            <person name="Iorizzo M."/>
            <person name="Ellison S."/>
            <person name="Senalik D."/>
            <person name="Zeng P."/>
            <person name="Satapoomin P."/>
            <person name="Huang J."/>
            <person name="Bowman M."/>
            <person name="Iovene M."/>
            <person name="Sanseverino W."/>
            <person name="Cavagnaro P."/>
            <person name="Yildiz M."/>
            <person name="Macko-Podgorni A."/>
            <person name="Moranska E."/>
            <person name="Grzebelus E."/>
            <person name="Grzebelus D."/>
            <person name="Ashrafi H."/>
            <person name="Zheng Z."/>
            <person name="Cheng S."/>
            <person name="Spooner D."/>
            <person name="Van Deynze A."/>
            <person name="Simon P."/>
        </authorList>
    </citation>
    <scope>NUCLEOTIDE SEQUENCE</scope>
    <source>
        <tissue evidence="1">Leaf</tissue>
    </source>
</reference>
<gene>
    <name evidence="1" type="ORF">DCAR_0727835</name>
</gene>
<reference evidence="1" key="2">
    <citation type="submission" date="2022-03" db="EMBL/GenBank/DDBJ databases">
        <title>Draft title - Genomic analysis of global carrot germplasm unveils the trajectory of domestication and the origin of high carotenoid orange carrot.</title>
        <authorList>
            <person name="Iorizzo M."/>
            <person name="Ellison S."/>
            <person name="Senalik D."/>
            <person name="Macko-Podgorni A."/>
            <person name="Grzebelus D."/>
            <person name="Bostan H."/>
            <person name="Rolling W."/>
            <person name="Curaba J."/>
            <person name="Simon P."/>
        </authorList>
    </citation>
    <scope>NUCLEOTIDE SEQUENCE</scope>
    <source>
        <tissue evidence="1">Leaf</tissue>
    </source>
</reference>
<sequence length="144" mass="15344">MATLLHSFSSSLSAPAASPSQLISPRLHHRRFPVTAASPSPAAADARVSILARNLEKLDADQQSIRLATGIDVDNADVCNQGVFVLQELESHDLEQSKFMIDVNVIATFHLIKATLPGMKGRKGCCPGSIAIISPQAGQVSHTY</sequence>
<dbReference type="PANTHER" id="PTHR43550">
    <property type="entry name" value="3-KETODIHYDROSPHINGOSINE REDUCTASE"/>
    <property type="match status" value="1"/>
</dbReference>
<dbReference type="GO" id="GO:0005789">
    <property type="term" value="C:endoplasmic reticulum membrane"/>
    <property type="evidence" value="ECO:0007669"/>
    <property type="project" value="TreeGrafter"/>
</dbReference>
<dbReference type="AlphaFoldDB" id="A0A161X4Q0"/>
<dbReference type="EMBL" id="CP093349">
    <property type="protein sequence ID" value="WOH08396.1"/>
    <property type="molecule type" value="Genomic_DNA"/>
</dbReference>
<dbReference type="GO" id="GO:0030148">
    <property type="term" value="P:sphingolipid biosynthetic process"/>
    <property type="evidence" value="ECO:0007669"/>
    <property type="project" value="TreeGrafter"/>
</dbReference>
<dbReference type="OMA" id="NADVCNQ"/>
<accession>A0A161X4Q0</accession>
<evidence type="ECO:0000313" key="1">
    <source>
        <dbReference type="EMBL" id="WOH08396.1"/>
    </source>
</evidence>
<proteinExistence type="predicted"/>
<dbReference type="Proteomes" id="UP000077755">
    <property type="component" value="Chromosome 7"/>
</dbReference>
<dbReference type="PANTHER" id="PTHR43550:SF3">
    <property type="entry name" value="3-KETODIHYDROSPHINGOSINE REDUCTASE"/>
    <property type="match status" value="1"/>
</dbReference>
<dbReference type="InterPro" id="IPR036291">
    <property type="entry name" value="NAD(P)-bd_dom_sf"/>
</dbReference>
<keyword evidence="2" id="KW-1185">Reference proteome</keyword>
<protein>
    <submittedName>
        <fullName evidence="1">Uncharacterized protein</fullName>
    </submittedName>
</protein>
<organism evidence="1 2">
    <name type="scientific">Daucus carota subsp. sativus</name>
    <name type="common">Carrot</name>
    <dbReference type="NCBI Taxonomy" id="79200"/>
    <lineage>
        <taxon>Eukaryota</taxon>
        <taxon>Viridiplantae</taxon>
        <taxon>Streptophyta</taxon>
        <taxon>Embryophyta</taxon>
        <taxon>Tracheophyta</taxon>
        <taxon>Spermatophyta</taxon>
        <taxon>Magnoliopsida</taxon>
        <taxon>eudicotyledons</taxon>
        <taxon>Gunneridae</taxon>
        <taxon>Pentapetalae</taxon>
        <taxon>asterids</taxon>
        <taxon>campanulids</taxon>
        <taxon>Apiales</taxon>
        <taxon>Apiaceae</taxon>
        <taxon>Apioideae</taxon>
        <taxon>Scandiceae</taxon>
        <taxon>Daucinae</taxon>
        <taxon>Daucus</taxon>
        <taxon>Daucus sect. Daucus</taxon>
    </lineage>
</organism>
<evidence type="ECO:0000313" key="2">
    <source>
        <dbReference type="Proteomes" id="UP000077755"/>
    </source>
</evidence>
<dbReference type="GO" id="GO:0006666">
    <property type="term" value="P:3-keto-sphinganine metabolic process"/>
    <property type="evidence" value="ECO:0007669"/>
    <property type="project" value="TreeGrafter"/>
</dbReference>